<feature type="region of interest" description="Disordered" evidence="2">
    <location>
        <begin position="140"/>
        <end position="187"/>
    </location>
</feature>
<evidence type="ECO:0000256" key="2">
    <source>
        <dbReference type="SAM" id="MobiDB-lite"/>
    </source>
</evidence>
<reference evidence="4 5" key="1">
    <citation type="submission" date="2019-11" db="EMBL/GenBank/DDBJ databases">
        <title>Draft genome sequence of Kocuria indica DP-K7, a methyl red degrading Actinobacterium.</title>
        <authorList>
            <person name="Kumaran S."/>
            <person name="Tischler D."/>
            <person name="Ngo A.C.R."/>
            <person name="Schultes F."/>
        </authorList>
    </citation>
    <scope>NUCLEOTIDE SEQUENCE [LARGE SCALE GENOMIC DNA]</scope>
    <source>
        <strain evidence="4 5">DP-K7</strain>
    </source>
</reference>
<gene>
    <name evidence="4" type="ORF">GKZ75_10835</name>
</gene>
<protein>
    <submittedName>
        <fullName evidence="4">Peptidoglycan DD-metalloendopeptidase family protein</fullName>
    </submittedName>
</protein>
<evidence type="ECO:0000313" key="4">
    <source>
        <dbReference type="EMBL" id="NDO78706.1"/>
    </source>
</evidence>
<dbReference type="InterPro" id="IPR016047">
    <property type="entry name" value="M23ase_b-sheet_dom"/>
</dbReference>
<feature type="domain" description="M23ase beta-sheet core" evidence="3">
    <location>
        <begin position="225"/>
        <end position="320"/>
    </location>
</feature>
<dbReference type="SUPFAM" id="SSF51261">
    <property type="entry name" value="Duplicated hybrid motif"/>
    <property type="match status" value="1"/>
</dbReference>
<accession>A0A6N9QZK6</accession>
<comment type="caution">
    <text evidence="4">The sequence shown here is derived from an EMBL/GenBank/DDBJ whole genome shotgun (WGS) entry which is preliminary data.</text>
</comment>
<sequence length="748" mass="76162">MDTPGSPTLAVLTIGPRANGAEVHPGRHDRLMTRSRSRAAAARKPSMALTAFTSFSMLVAVSVALSNGTETAPWQPAMAHDAQGPQRPGVPAPDDDAARPAQASLFAVVPDQAAIAASHDVPMTAPGMFVRNAVDIAPGGSGPGALGPGGSGGPGAAGSGSGSGSSGSGSGTGDTSPVAPSTRTPATFEGELPVNTIIAPAQPVVVLDGGRFGWRIAPDTKQKDFHNGTDISVPEGTPVVAALDGTVTAVFWDVWGGNRVEVTHADGIKTTYNHLKDVMVRVGDTLRASEQLGTVGQTGLRVTGPHLHFEIWVHGKVADPESFDWETGKGVIPASRAPYSAEDQAAMQPPVDPHAEPGTDSGPAPADVPDADHERVIALGRKTPQPAAASSNSGKPAAAKQASGEKAGNDAKKSAPQAAPATKAPAKKGPSHESGSTTTPRPNMTPSGASTPGRSEQTPGRATPGGHDSDAKTPGDKTPTPAPSKSGGPTGKPVQPEPSKSGKPVQPEPSKSGKPVQPEPSKSGKPVQPEPGKSGKPVQPEPGKSGKPVQPEPGKSGKPVQPEPGKSGKPVQPEPGKPGKPVQPEPGKPVQPEPGKPGKPVQPEPGKSGKPVQPEPGKDPNPQPNVPGVDPYTAPVDQLTTLEQVQQRTQHLLATRMVLIPAQQFGPATPLNTELTLLSQRLTDSKLAAADPSFTAQLNKTQHAVATASTKPEDKKLTAAATAELTTLQKLVADAPPYQPPAPSAKDG</sequence>
<dbReference type="GO" id="GO:0004222">
    <property type="term" value="F:metalloendopeptidase activity"/>
    <property type="evidence" value="ECO:0007669"/>
    <property type="project" value="TreeGrafter"/>
</dbReference>
<feature type="compositionally biased region" description="Low complexity" evidence="2">
    <location>
        <begin position="414"/>
        <end position="428"/>
    </location>
</feature>
<feature type="compositionally biased region" description="Gly residues" evidence="2">
    <location>
        <begin position="140"/>
        <end position="172"/>
    </location>
</feature>
<dbReference type="CDD" id="cd12797">
    <property type="entry name" value="M23_peptidase"/>
    <property type="match status" value="1"/>
</dbReference>
<evidence type="ECO:0000256" key="1">
    <source>
        <dbReference type="ARBA" id="ARBA00022729"/>
    </source>
</evidence>
<dbReference type="PANTHER" id="PTHR21666">
    <property type="entry name" value="PEPTIDASE-RELATED"/>
    <property type="match status" value="1"/>
</dbReference>
<name>A0A6N9QZK6_9MICC</name>
<dbReference type="Proteomes" id="UP000471026">
    <property type="component" value="Unassembled WGS sequence"/>
</dbReference>
<dbReference type="InterPro" id="IPR011055">
    <property type="entry name" value="Dup_hybrid_motif"/>
</dbReference>
<feature type="compositionally biased region" description="Polar residues" evidence="2">
    <location>
        <begin position="433"/>
        <end position="460"/>
    </location>
</feature>
<dbReference type="Pfam" id="PF01551">
    <property type="entry name" value="Peptidase_M23"/>
    <property type="match status" value="1"/>
</dbReference>
<dbReference type="PRINTS" id="PR01217">
    <property type="entry name" value="PRICHEXTENSN"/>
</dbReference>
<feature type="compositionally biased region" description="Polar residues" evidence="2">
    <location>
        <begin position="173"/>
        <end position="185"/>
    </location>
</feature>
<dbReference type="EMBL" id="WMHZ01000015">
    <property type="protein sequence ID" value="NDO78706.1"/>
    <property type="molecule type" value="Genomic_DNA"/>
</dbReference>
<dbReference type="Gene3D" id="2.70.70.10">
    <property type="entry name" value="Glucose Permease (Domain IIA)"/>
    <property type="match status" value="1"/>
</dbReference>
<feature type="region of interest" description="Disordered" evidence="2">
    <location>
        <begin position="383"/>
        <end position="637"/>
    </location>
</feature>
<evidence type="ECO:0000313" key="5">
    <source>
        <dbReference type="Proteomes" id="UP000471026"/>
    </source>
</evidence>
<organism evidence="4 5">
    <name type="scientific">Kocuria marina subsp. indica</name>
    <dbReference type="NCBI Taxonomy" id="1049583"/>
    <lineage>
        <taxon>Bacteria</taxon>
        <taxon>Bacillati</taxon>
        <taxon>Actinomycetota</taxon>
        <taxon>Actinomycetes</taxon>
        <taxon>Micrococcales</taxon>
        <taxon>Micrococcaceae</taxon>
        <taxon>Kocuria</taxon>
    </lineage>
</organism>
<dbReference type="AlphaFoldDB" id="A0A6N9QZK6"/>
<feature type="compositionally biased region" description="Pro residues" evidence="2">
    <location>
        <begin position="572"/>
        <end position="603"/>
    </location>
</feature>
<proteinExistence type="predicted"/>
<evidence type="ECO:0000259" key="3">
    <source>
        <dbReference type="Pfam" id="PF01551"/>
    </source>
</evidence>
<dbReference type="InterPro" id="IPR050570">
    <property type="entry name" value="Cell_wall_metabolism_enzyme"/>
</dbReference>
<keyword evidence="1" id="KW-0732">Signal</keyword>
<feature type="region of interest" description="Disordered" evidence="2">
    <location>
        <begin position="341"/>
        <end position="370"/>
    </location>
</feature>
<dbReference type="PANTHER" id="PTHR21666:SF289">
    <property type="entry name" value="L-ALA--D-GLU ENDOPEPTIDASE"/>
    <property type="match status" value="1"/>
</dbReference>
<feature type="region of interest" description="Disordered" evidence="2">
    <location>
        <begin position="75"/>
        <end position="98"/>
    </location>
</feature>